<evidence type="ECO:0000256" key="1">
    <source>
        <dbReference type="SAM" id="MobiDB-lite"/>
    </source>
</evidence>
<name>A0A7T7IFY0_9FIRM</name>
<dbReference type="AlphaFoldDB" id="A0A7T7IFY0"/>
<gene>
    <name evidence="2" type="ORF">EIO64_18705</name>
</gene>
<dbReference type="EMBL" id="CP034413">
    <property type="protein sequence ID" value="QQL05827.1"/>
    <property type="molecule type" value="Genomic_DNA"/>
</dbReference>
<keyword evidence="3" id="KW-1185">Reference proteome</keyword>
<dbReference type="Proteomes" id="UP000298642">
    <property type="component" value="Chromosome"/>
</dbReference>
<reference evidence="3" key="1">
    <citation type="submission" date="2018-12" db="EMBL/GenBank/DDBJ databases">
        <title>Dusodibacter welbiota gen. nov., sp. nov., isolated from human faeces and emended description of the Oscillibacter genus.</title>
        <authorList>
            <person name="Le Roy T."/>
            <person name="Van der Smissen P."/>
            <person name="Delzenne N."/>
            <person name="Muccioli G."/>
            <person name="Collet J.F."/>
            <person name="Cani P.D."/>
        </authorList>
    </citation>
    <scope>NUCLEOTIDE SEQUENCE [LARGE SCALE GENOMIC DNA]</scope>
    <source>
        <strain evidence="3">J115</strain>
    </source>
</reference>
<dbReference type="RefSeq" id="WP_158629834.1">
    <property type="nucleotide sequence ID" value="NZ_CP034413.3"/>
</dbReference>
<protein>
    <submittedName>
        <fullName evidence="2">Uncharacterized protein</fullName>
    </submittedName>
</protein>
<evidence type="ECO:0000313" key="3">
    <source>
        <dbReference type="Proteomes" id="UP000298642"/>
    </source>
</evidence>
<feature type="region of interest" description="Disordered" evidence="1">
    <location>
        <begin position="38"/>
        <end position="58"/>
    </location>
</feature>
<sequence>MNENSTIKDLESQARNTKRLMDKLNRAAYGMTFDEALRLRPSDPNSNHDHQEKEDPNV</sequence>
<accession>A0A7T7IFY0</accession>
<dbReference type="KEGG" id="obj:EIO64_18705"/>
<proteinExistence type="predicted"/>
<organism evidence="2 3">
    <name type="scientific">Dysosmobacter welbionis</name>
    <dbReference type="NCBI Taxonomy" id="2093857"/>
    <lineage>
        <taxon>Bacteria</taxon>
        <taxon>Bacillati</taxon>
        <taxon>Bacillota</taxon>
        <taxon>Clostridia</taxon>
        <taxon>Eubacteriales</taxon>
        <taxon>Oscillospiraceae</taxon>
        <taxon>Dysosmobacter</taxon>
    </lineage>
</organism>
<evidence type="ECO:0000313" key="2">
    <source>
        <dbReference type="EMBL" id="QQL05827.1"/>
    </source>
</evidence>